<evidence type="ECO:0000313" key="3">
    <source>
        <dbReference type="Proteomes" id="UP000266005"/>
    </source>
</evidence>
<keyword evidence="2" id="KW-0540">Nuclease</keyword>
<keyword evidence="2" id="KW-0255">Endonuclease</keyword>
<gene>
    <name evidence="2" type="ORF">D1627_02025</name>
</gene>
<dbReference type="EMBL" id="QWGE01000001">
    <property type="protein sequence ID" value="RIJ42655.1"/>
    <property type="molecule type" value="Genomic_DNA"/>
</dbReference>
<sequence length="679" mass="78656">MAKTNTEYFIFANYPTDEYGDSIWDTKTIIQTREYYFRPNVRLANKPKVGDKIILKEFETKVYWGEAIVAETSKLIISNGDNVFLVKICHIKKWLYNVDKDRLHSKISNKDTRGRIVSITEQDYLLIKQEMENNSVLSEERQDQLKQLWIDFNVNFKEDRKAIEKKHDATIESWHVYKNKIIDGSFSLDDYTNTLSNSDGSLEGGYLCNFLERSTRSLFGSSKPGTAINFGVKLNSDNTTYTIGKNNPKATREEAEKTFDNEIKPLFQSIVKATNILEKVRVVESSNLGAKQILRKLAVLDHQTDFIYVYSDDVINELYSEFINGEEKYNLGKNATINSVVQQLFDLNDSSFVDQYILSSFLWMYSNTKGIADDNTPNAILYGPPGTGKTYAVQQSLNFVCQGDRDRYEMVQFHPSFTYEDFIEGIKPKGITDGGNIKFELVDGVFKRFCKKAKKQPHKKFYFVVDEINRANLSSVFGETLSRLEKDYRHDVISNDTNNLIKTQYSTLIEQLEKEVKTELAYELIDDNAYFGVPSNVYFIGMMNDVDKNIDAFDLALRRRFKWIRKDCNYDVVFEETKFRNGSGFDNIETYVEACEKLNNHISNELGLGKSYEFGHSFFMKMTGIAKHKLITPNNIEQLFELHLRPTLKEYLRALYPESELDKRLDESLAKFKQPFSKK</sequence>
<dbReference type="InterPro" id="IPR052934">
    <property type="entry name" value="Methyl-DNA_Rec/Restrict_Enz"/>
</dbReference>
<organism evidence="2 3">
    <name type="scientific">Pontibacter oryzae</name>
    <dbReference type="NCBI Taxonomy" id="2304593"/>
    <lineage>
        <taxon>Bacteria</taxon>
        <taxon>Pseudomonadati</taxon>
        <taxon>Bacteroidota</taxon>
        <taxon>Cytophagia</taxon>
        <taxon>Cytophagales</taxon>
        <taxon>Hymenobacteraceae</taxon>
        <taxon>Pontibacter</taxon>
    </lineage>
</organism>
<dbReference type="Pfam" id="PF07728">
    <property type="entry name" value="AAA_5"/>
    <property type="match status" value="1"/>
</dbReference>
<keyword evidence="3" id="KW-1185">Reference proteome</keyword>
<reference evidence="3" key="1">
    <citation type="submission" date="2018-08" db="EMBL/GenBank/DDBJ databases">
        <title>Mucilaginibacter sp. MYSH2.</title>
        <authorList>
            <person name="Seo T."/>
        </authorList>
    </citation>
    <scope>NUCLEOTIDE SEQUENCE [LARGE SCALE GENOMIC DNA]</scope>
    <source>
        <strain evidence="3">KIRAN</strain>
    </source>
</reference>
<dbReference type="Proteomes" id="UP000266005">
    <property type="component" value="Unassembled WGS sequence"/>
</dbReference>
<dbReference type="GO" id="GO:0005524">
    <property type="term" value="F:ATP binding"/>
    <property type="evidence" value="ECO:0007669"/>
    <property type="project" value="InterPro"/>
</dbReference>
<dbReference type="PANTHER" id="PTHR37291">
    <property type="entry name" value="5-METHYLCYTOSINE-SPECIFIC RESTRICTION ENZYME B"/>
    <property type="match status" value="1"/>
</dbReference>
<dbReference type="PANTHER" id="PTHR37291:SF1">
    <property type="entry name" value="TYPE IV METHYL-DIRECTED RESTRICTION ENZYME ECOKMCRB SUBUNIT"/>
    <property type="match status" value="1"/>
</dbReference>
<name>A0A399SLK3_9BACT</name>
<dbReference type="AlphaFoldDB" id="A0A399SLK3"/>
<dbReference type="SUPFAM" id="SSF52540">
    <property type="entry name" value="P-loop containing nucleoside triphosphate hydrolases"/>
    <property type="match status" value="1"/>
</dbReference>
<protein>
    <submittedName>
        <fullName evidence="2">Restriction endonuclease</fullName>
    </submittedName>
</protein>
<dbReference type="OrthoDB" id="9781481at2"/>
<accession>A0A399SLK3</accession>
<evidence type="ECO:0000313" key="2">
    <source>
        <dbReference type="EMBL" id="RIJ42655.1"/>
    </source>
</evidence>
<dbReference type="Gene3D" id="3.40.50.300">
    <property type="entry name" value="P-loop containing nucleotide triphosphate hydrolases"/>
    <property type="match status" value="1"/>
</dbReference>
<dbReference type="RefSeq" id="WP_119430537.1">
    <property type="nucleotide sequence ID" value="NZ_QWGE01000001.1"/>
</dbReference>
<dbReference type="InterPro" id="IPR011704">
    <property type="entry name" value="ATPase_dyneun-rel_AAA"/>
</dbReference>
<feature type="domain" description="ATPase dynein-related AAA" evidence="1">
    <location>
        <begin position="379"/>
        <end position="561"/>
    </location>
</feature>
<dbReference type="InterPro" id="IPR027417">
    <property type="entry name" value="P-loop_NTPase"/>
</dbReference>
<dbReference type="GO" id="GO:0004519">
    <property type="term" value="F:endonuclease activity"/>
    <property type="evidence" value="ECO:0007669"/>
    <property type="project" value="UniProtKB-KW"/>
</dbReference>
<dbReference type="GO" id="GO:0016887">
    <property type="term" value="F:ATP hydrolysis activity"/>
    <property type="evidence" value="ECO:0007669"/>
    <property type="project" value="InterPro"/>
</dbReference>
<proteinExistence type="predicted"/>
<keyword evidence="2" id="KW-0378">Hydrolase</keyword>
<evidence type="ECO:0000259" key="1">
    <source>
        <dbReference type="Pfam" id="PF07728"/>
    </source>
</evidence>
<comment type="caution">
    <text evidence="2">The sequence shown here is derived from an EMBL/GenBank/DDBJ whole genome shotgun (WGS) entry which is preliminary data.</text>
</comment>